<dbReference type="PaxDb" id="39947-A0A0P0WNW1"/>
<dbReference type="Proteomes" id="UP000059680">
    <property type="component" value="Chromosome 5"/>
</dbReference>
<accession>A0A0P0WNW1</accession>
<proteinExistence type="predicted"/>
<evidence type="ECO:0000313" key="2">
    <source>
        <dbReference type="Proteomes" id="UP000059680"/>
    </source>
</evidence>
<dbReference type="EMBL" id="AP014961">
    <property type="protein sequence ID" value="BAS94616.1"/>
    <property type="molecule type" value="Genomic_DNA"/>
</dbReference>
<reference evidence="1 2" key="3">
    <citation type="journal article" date="2013" name="Rice">
        <title>Improvement of the Oryza sativa Nipponbare reference genome using next generation sequence and optical map data.</title>
        <authorList>
            <person name="Kawahara Y."/>
            <person name="de la Bastide M."/>
            <person name="Hamilton J.P."/>
            <person name="Kanamori H."/>
            <person name="McCombie W.R."/>
            <person name="Ouyang S."/>
            <person name="Schwartz D.C."/>
            <person name="Tanaka T."/>
            <person name="Wu J."/>
            <person name="Zhou S."/>
            <person name="Childs K.L."/>
            <person name="Davidson R.M."/>
            <person name="Lin H."/>
            <person name="Quesada-Ocampo L."/>
            <person name="Vaillancourt B."/>
            <person name="Sakai H."/>
            <person name="Lee S.S."/>
            <person name="Kim J."/>
            <person name="Numa H."/>
            <person name="Itoh T."/>
            <person name="Buell C.R."/>
            <person name="Matsumoto T."/>
        </authorList>
    </citation>
    <scope>NUCLEOTIDE SEQUENCE [LARGE SCALE GENOMIC DNA]</scope>
    <source>
        <strain evidence="2">cv. Nipponbare</strain>
    </source>
</reference>
<name>A0A0P0WNW1_ORYSJ</name>
<reference evidence="2" key="1">
    <citation type="journal article" date="2005" name="Nature">
        <title>The map-based sequence of the rice genome.</title>
        <authorList>
            <consortium name="International rice genome sequencing project (IRGSP)"/>
            <person name="Matsumoto T."/>
            <person name="Wu J."/>
            <person name="Kanamori H."/>
            <person name="Katayose Y."/>
            <person name="Fujisawa M."/>
            <person name="Namiki N."/>
            <person name="Mizuno H."/>
            <person name="Yamamoto K."/>
            <person name="Antonio B.A."/>
            <person name="Baba T."/>
            <person name="Sakata K."/>
            <person name="Nagamura Y."/>
            <person name="Aoki H."/>
            <person name="Arikawa K."/>
            <person name="Arita K."/>
            <person name="Bito T."/>
            <person name="Chiden Y."/>
            <person name="Fujitsuka N."/>
            <person name="Fukunaka R."/>
            <person name="Hamada M."/>
            <person name="Harada C."/>
            <person name="Hayashi A."/>
            <person name="Hijishita S."/>
            <person name="Honda M."/>
            <person name="Hosokawa S."/>
            <person name="Ichikawa Y."/>
            <person name="Idonuma A."/>
            <person name="Iijima M."/>
            <person name="Ikeda M."/>
            <person name="Ikeno M."/>
            <person name="Ito K."/>
            <person name="Ito S."/>
            <person name="Ito T."/>
            <person name="Ito Y."/>
            <person name="Ito Y."/>
            <person name="Iwabuchi A."/>
            <person name="Kamiya K."/>
            <person name="Karasawa W."/>
            <person name="Kurita K."/>
            <person name="Katagiri S."/>
            <person name="Kikuta A."/>
            <person name="Kobayashi H."/>
            <person name="Kobayashi N."/>
            <person name="Machita K."/>
            <person name="Maehara T."/>
            <person name="Masukawa M."/>
            <person name="Mizubayashi T."/>
            <person name="Mukai Y."/>
            <person name="Nagasaki H."/>
            <person name="Nagata Y."/>
            <person name="Naito S."/>
            <person name="Nakashima M."/>
            <person name="Nakama Y."/>
            <person name="Nakamichi Y."/>
            <person name="Nakamura M."/>
            <person name="Meguro A."/>
            <person name="Negishi M."/>
            <person name="Ohta I."/>
            <person name="Ohta T."/>
            <person name="Okamoto M."/>
            <person name="Ono N."/>
            <person name="Saji S."/>
            <person name="Sakaguchi M."/>
            <person name="Sakai K."/>
            <person name="Shibata M."/>
            <person name="Shimokawa T."/>
            <person name="Song J."/>
            <person name="Takazaki Y."/>
            <person name="Terasawa K."/>
            <person name="Tsugane M."/>
            <person name="Tsuji K."/>
            <person name="Ueda S."/>
            <person name="Waki K."/>
            <person name="Yamagata H."/>
            <person name="Yamamoto M."/>
            <person name="Yamamoto S."/>
            <person name="Yamane H."/>
            <person name="Yoshiki S."/>
            <person name="Yoshihara R."/>
            <person name="Yukawa K."/>
            <person name="Zhong H."/>
            <person name="Yano M."/>
            <person name="Yuan Q."/>
            <person name="Ouyang S."/>
            <person name="Liu J."/>
            <person name="Jones K.M."/>
            <person name="Gansberger K."/>
            <person name="Moffat K."/>
            <person name="Hill J."/>
            <person name="Bera J."/>
            <person name="Fadrosh D."/>
            <person name="Jin S."/>
            <person name="Johri S."/>
            <person name="Kim M."/>
            <person name="Overton L."/>
            <person name="Reardon M."/>
            <person name="Tsitrin T."/>
            <person name="Vuong H."/>
            <person name="Weaver B."/>
            <person name="Ciecko A."/>
            <person name="Tallon L."/>
            <person name="Jackson J."/>
            <person name="Pai G."/>
            <person name="Aken S.V."/>
            <person name="Utterback T."/>
            <person name="Reidmuller S."/>
            <person name="Feldblyum T."/>
            <person name="Hsiao J."/>
            <person name="Zismann V."/>
            <person name="Iobst S."/>
            <person name="de Vazeille A.R."/>
            <person name="Buell C.R."/>
            <person name="Ying K."/>
            <person name="Li Y."/>
            <person name="Lu T."/>
            <person name="Huang Y."/>
            <person name="Zhao Q."/>
            <person name="Feng Q."/>
            <person name="Zhang L."/>
            <person name="Zhu J."/>
            <person name="Weng Q."/>
            <person name="Mu J."/>
            <person name="Lu Y."/>
            <person name="Fan D."/>
            <person name="Liu Y."/>
            <person name="Guan J."/>
            <person name="Zhang Y."/>
            <person name="Yu S."/>
            <person name="Liu X."/>
            <person name="Zhang Y."/>
            <person name="Hong G."/>
            <person name="Han B."/>
            <person name="Choisne N."/>
            <person name="Demange N."/>
            <person name="Orjeda G."/>
            <person name="Samain S."/>
            <person name="Cattolico L."/>
            <person name="Pelletier E."/>
            <person name="Couloux A."/>
            <person name="Segurens B."/>
            <person name="Wincker P."/>
            <person name="D'Hont A."/>
            <person name="Scarpelli C."/>
            <person name="Weissenbach J."/>
            <person name="Salanoubat M."/>
            <person name="Quetier F."/>
            <person name="Yu Y."/>
            <person name="Kim H.R."/>
            <person name="Rambo T."/>
            <person name="Currie J."/>
            <person name="Collura K."/>
            <person name="Luo M."/>
            <person name="Yang T."/>
            <person name="Ammiraju J.S.S."/>
            <person name="Engler F."/>
            <person name="Soderlund C."/>
            <person name="Wing R.A."/>
            <person name="Palmer L.E."/>
            <person name="de la Bastide M."/>
            <person name="Spiegel L."/>
            <person name="Nascimento L."/>
            <person name="Zutavern T."/>
            <person name="O'Shaughnessy A."/>
            <person name="Dike S."/>
            <person name="Dedhia N."/>
            <person name="Preston R."/>
            <person name="Balija V."/>
            <person name="McCombie W.R."/>
            <person name="Chow T."/>
            <person name="Chen H."/>
            <person name="Chung M."/>
            <person name="Chen C."/>
            <person name="Shaw J."/>
            <person name="Wu H."/>
            <person name="Hsiao K."/>
            <person name="Chao Y."/>
            <person name="Chu M."/>
            <person name="Cheng C."/>
            <person name="Hour A."/>
            <person name="Lee P."/>
            <person name="Lin S."/>
            <person name="Lin Y."/>
            <person name="Liou J."/>
            <person name="Liu S."/>
            <person name="Hsing Y."/>
            <person name="Raghuvanshi S."/>
            <person name="Mohanty A."/>
            <person name="Bharti A.K."/>
            <person name="Gaur A."/>
            <person name="Gupta V."/>
            <person name="Kumar D."/>
            <person name="Ravi V."/>
            <person name="Vij S."/>
            <person name="Kapur A."/>
            <person name="Khurana P."/>
            <person name="Khurana P."/>
            <person name="Khurana J.P."/>
            <person name="Tyagi A.K."/>
            <person name="Gaikwad K."/>
            <person name="Singh A."/>
            <person name="Dalal V."/>
            <person name="Srivastava S."/>
            <person name="Dixit A."/>
            <person name="Pal A.K."/>
            <person name="Ghazi I.A."/>
            <person name="Yadav M."/>
            <person name="Pandit A."/>
            <person name="Bhargava A."/>
            <person name="Sureshbabu K."/>
            <person name="Batra K."/>
            <person name="Sharma T.R."/>
            <person name="Mohapatra T."/>
            <person name="Singh N.K."/>
            <person name="Messing J."/>
            <person name="Nelson A.B."/>
            <person name="Fuks G."/>
            <person name="Kavchok S."/>
            <person name="Keizer G."/>
            <person name="Linton E."/>
            <person name="Llaca V."/>
            <person name="Song R."/>
            <person name="Tanyolac B."/>
            <person name="Young S."/>
            <person name="Ho-Il K."/>
            <person name="Hahn J.H."/>
            <person name="Sangsakoo G."/>
            <person name="Vanavichit A."/>
            <person name="de Mattos Luiz.A.T."/>
            <person name="Zimmer P.D."/>
            <person name="Malone G."/>
            <person name="Dellagostin O."/>
            <person name="de Oliveira A.C."/>
            <person name="Bevan M."/>
            <person name="Bancroft I."/>
            <person name="Minx P."/>
            <person name="Cordum H."/>
            <person name="Wilson R."/>
            <person name="Cheng Z."/>
            <person name="Jin W."/>
            <person name="Jiang J."/>
            <person name="Leong S.A."/>
            <person name="Iwama H."/>
            <person name="Gojobori T."/>
            <person name="Itoh T."/>
            <person name="Niimura Y."/>
            <person name="Fujii Y."/>
            <person name="Habara T."/>
            <person name="Sakai H."/>
            <person name="Sato Y."/>
            <person name="Wilson G."/>
            <person name="Kumar K."/>
            <person name="McCouch S."/>
            <person name="Juretic N."/>
            <person name="Hoen D."/>
            <person name="Wright S."/>
            <person name="Bruskiewich R."/>
            <person name="Bureau T."/>
            <person name="Miyao A."/>
            <person name="Hirochika H."/>
            <person name="Nishikawa T."/>
            <person name="Kadowaki K."/>
            <person name="Sugiura M."/>
            <person name="Burr B."/>
            <person name="Sasaki T."/>
        </authorList>
    </citation>
    <scope>NUCLEOTIDE SEQUENCE [LARGE SCALE GENOMIC DNA]</scope>
    <source>
        <strain evidence="2">cv. Nipponbare</strain>
    </source>
</reference>
<sequence length="112" mass="12494">MALLSVGHELGEPEVGNLGLEVVVEEDVGGLDVAVDDRWVSELVQVGKPSGRAKRDPQPLLPVQVHPTSCKSKPFQLTFDKRIILAMQTKWRNKMCNQIHGNVNYGMWIYPS</sequence>
<gene>
    <name evidence="1" type="ordered locus">Os05g0486150</name>
    <name evidence="1" type="ORF">OSNPB_050486150</name>
</gene>
<dbReference type="AlphaFoldDB" id="A0A0P0WNW1"/>
<keyword evidence="2" id="KW-1185">Reference proteome</keyword>
<feature type="non-terminal residue" evidence="1">
    <location>
        <position position="112"/>
    </location>
</feature>
<organism evidence="1 2">
    <name type="scientific">Oryza sativa subsp. japonica</name>
    <name type="common">Rice</name>
    <dbReference type="NCBI Taxonomy" id="39947"/>
    <lineage>
        <taxon>Eukaryota</taxon>
        <taxon>Viridiplantae</taxon>
        <taxon>Streptophyta</taxon>
        <taxon>Embryophyta</taxon>
        <taxon>Tracheophyta</taxon>
        <taxon>Spermatophyta</taxon>
        <taxon>Magnoliopsida</taxon>
        <taxon>Liliopsida</taxon>
        <taxon>Poales</taxon>
        <taxon>Poaceae</taxon>
        <taxon>BOP clade</taxon>
        <taxon>Oryzoideae</taxon>
        <taxon>Oryzeae</taxon>
        <taxon>Oryzinae</taxon>
        <taxon>Oryza</taxon>
        <taxon>Oryza sativa</taxon>
    </lineage>
</organism>
<reference evidence="1 2" key="2">
    <citation type="journal article" date="2013" name="Plant Cell Physiol.">
        <title>Rice Annotation Project Database (RAP-DB): an integrative and interactive database for rice genomics.</title>
        <authorList>
            <person name="Sakai H."/>
            <person name="Lee S.S."/>
            <person name="Tanaka T."/>
            <person name="Numa H."/>
            <person name="Kim J."/>
            <person name="Kawahara Y."/>
            <person name="Wakimoto H."/>
            <person name="Yang C.C."/>
            <person name="Iwamoto M."/>
            <person name="Abe T."/>
            <person name="Yamada Y."/>
            <person name="Muto A."/>
            <person name="Inokuchi H."/>
            <person name="Ikemura T."/>
            <person name="Matsumoto T."/>
            <person name="Sasaki T."/>
            <person name="Itoh T."/>
        </authorList>
    </citation>
    <scope>NUCLEOTIDE SEQUENCE [LARGE SCALE GENOMIC DNA]</scope>
    <source>
        <strain evidence="2">cv. Nipponbare</strain>
    </source>
</reference>
<evidence type="ECO:0000313" key="1">
    <source>
        <dbReference type="EMBL" id="BAS94616.1"/>
    </source>
</evidence>
<dbReference type="InParanoid" id="A0A0P0WNW1"/>
<protein>
    <submittedName>
        <fullName evidence="1">Os05g0486150 protein</fullName>
    </submittedName>
</protein>